<gene>
    <name evidence="1" type="ORF">RPERSI_LOCUS6263</name>
</gene>
<feature type="non-terminal residue" evidence="1">
    <location>
        <position position="1"/>
    </location>
</feature>
<accession>A0ACA9MTZ2</accession>
<protein>
    <submittedName>
        <fullName evidence="1">19722_t:CDS:1</fullName>
    </submittedName>
</protein>
<evidence type="ECO:0000313" key="1">
    <source>
        <dbReference type="EMBL" id="CAG8609839.1"/>
    </source>
</evidence>
<proteinExistence type="predicted"/>
<reference evidence="1" key="1">
    <citation type="submission" date="2021-06" db="EMBL/GenBank/DDBJ databases">
        <authorList>
            <person name="Kallberg Y."/>
            <person name="Tangrot J."/>
            <person name="Rosling A."/>
        </authorList>
    </citation>
    <scope>NUCLEOTIDE SEQUENCE</scope>
    <source>
        <strain evidence="1">MA461A</strain>
    </source>
</reference>
<name>A0ACA9MTZ2_9GLOM</name>
<organism evidence="1 2">
    <name type="scientific">Racocetra persica</name>
    <dbReference type="NCBI Taxonomy" id="160502"/>
    <lineage>
        <taxon>Eukaryota</taxon>
        <taxon>Fungi</taxon>
        <taxon>Fungi incertae sedis</taxon>
        <taxon>Mucoromycota</taxon>
        <taxon>Glomeromycotina</taxon>
        <taxon>Glomeromycetes</taxon>
        <taxon>Diversisporales</taxon>
        <taxon>Gigasporaceae</taxon>
        <taxon>Racocetra</taxon>
    </lineage>
</organism>
<keyword evidence="2" id="KW-1185">Reference proteome</keyword>
<sequence>GPWQNNDFTDCFREVVVDAGVLSLYSIVSLCIFITAYLKLRRHNGSDHERLFNSQFNSNYGSIERSGLINDNETYLDISDDNSDYFDDVSNQTSKNMLFDEQTRKLLACNSYIGSHHMAVFNIVSQQRSVLHTRGHLNILYFLSLVSSIIDIHSLYLKLGTDFNSEYYLKLWILTFSFILVCFSILEPQDDIELLSKPNAEGRYVSPEVKCSLYDKITYSWVNPLISRGFRSTLEDKDIFELPSFARAKNILKTFHSSKKPSIIKSLLFAFRKELFIQFIYSISHVTAYSYAFGLFLGLVVPSLCMQQSLYIGRHLSVKCEAIIIGEVYLKSLSRKDTSGVVENDESKNKIGKITNLMAVDAKEVSEFFAYIFQLPSFIQRRFKTIQSRLMTATDKRMGVINELLQAIHIIKFFAWEDHFRAKVMNARDNELKEIKNRLMEWVYMNSLWTTLPLIIMITVFITYTKFLGNDLSAPVAFTALALFNNLSNAFNMMPFVVTYLIQACVSISRIEKFLNEPELNHKNSIQSINDPYIGFKNATLRWLDGEDSIDNSSVSVNLSTQNPSNKFTLINLNVSFPINELSIICGPTESWNELGGAPSGIAYVSQTAWLQNASIRDNILFGLPFSYEIYSEVIRVCALDKDLEILEAGDKTEIGEKGITLSGGQKQPVDSHTAKHIFEQCLMGDLMKNRTRILVTHHVGLCLRGAAKVVIMKDGQISAEGSVKEILATGLLDGVTCEDEELRTSVEDVMDAKYQGSNKNIREGDGRLTSEETRAVGMVGWKYYKLYLVASGGFWQWLLLLLLFVLEKIINVGEDWWIREWTDAYNNISNQIWSFASLLLDKLCRTTNNLALSNILEETLEPINIDYYIWIYVLIGLTHAALSSFNVYYMLIGSLMASKKLHSDMLDKVLSATLRFYDTTPIGRIMNRFSKDIKTVDQIFSNIALGFLQSSIATASVIIVISIVMPQFLIAGAFIAAMLIVIGAYYIATSRDLKRLESVSRSPIYAAFGE</sequence>
<dbReference type="Proteomes" id="UP000789920">
    <property type="component" value="Unassembled WGS sequence"/>
</dbReference>
<comment type="caution">
    <text evidence="1">The sequence shown here is derived from an EMBL/GenBank/DDBJ whole genome shotgun (WGS) entry which is preliminary data.</text>
</comment>
<evidence type="ECO:0000313" key="2">
    <source>
        <dbReference type="Proteomes" id="UP000789920"/>
    </source>
</evidence>
<feature type="non-terminal residue" evidence="1">
    <location>
        <position position="1011"/>
    </location>
</feature>
<dbReference type="EMBL" id="CAJVQC010009853">
    <property type="protein sequence ID" value="CAG8609839.1"/>
    <property type="molecule type" value="Genomic_DNA"/>
</dbReference>